<dbReference type="Proteomes" id="UP001316803">
    <property type="component" value="Unassembled WGS sequence"/>
</dbReference>
<feature type="compositionally biased region" description="Polar residues" evidence="1">
    <location>
        <begin position="14"/>
        <end position="23"/>
    </location>
</feature>
<sequence>MLKSKQRPPVTQPEPFSTGLTLAPTTLHQVKAVKESTSDQTPHEYTLELARPAETDFTLTESQLISAAPFRIGQIVAQASDMKTKRTLYKVTARYIRDTMKVESGKPATAHNKMLSDSSIDDPALFSSLPPVWSGTTATMTQPRPPLSRTGAGHGTKLSYGPTSYKEFPNMKDVREQDPQLAQRAQPPHGGQRFVSMLRVMNDFGEELGFQAGQMVAASEFEVEQMWRDPPF</sequence>
<comment type="caution">
    <text evidence="2">The sequence shown here is derived from an EMBL/GenBank/DDBJ whole genome shotgun (WGS) entry which is preliminary data.</text>
</comment>
<evidence type="ECO:0000313" key="3">
    <source>
        <dbReference type="Proteomes" id="UP001316803"/>
    </source>
</evidence>
<evidence type="ECO:0000256" key="1">
    <source>
        <dbReference type="SAM" id="MobiDB-lite"/>
    </source>
</evidence>
<gene>
    <name evidence="2" type="ORF">OHC33_006536</name>
</gene>
<name>A0AAN8ILT9_9EURO</name>
<proteinExistence type="predicted"/>
<feature type="region of interest" description="Disordered" evidence="1">
    <location>
        <begin position="135"/>
        <end position="164"/>
    </location>
</feature>
<protein>
    <submittedName>
        <fullName evidence="2">Uncharacterized protein</fullName>
    </submittedName>
</protein>
<evidence type="ECO:0000313" key="2">
    <source>
        <dbReference type="EMBL" id="KAK5952492.1"/>
    </source>
</evidence>
<accession>A0AAN8ILT9</accession>
<dbReference type="AlphaFoldDB" id="A0AAN8ILT9"/>
<keyword evidence="3" id="KW-1185">Reference proteome</keyword>
<dbReference type="EMBL" id="JAKLMC020000015">
    <property type="protein sequence ID" value="KAK5952492.1"/>
    <property type="molecule type" value="Genomic_DNA"/>
</dbReference>
<organism evidence="2 3">
    <name type="scientific">Knufia fluminis</name>
    <dbReference type="NCBI Taxonomy" id="191047"/>
    <lineage>
        <taxon>Eukaryota</taxon>
        <taxon>Fungi</taxon>
        <taxon>Dikarya</taxon>
        <taxon>Ascomycota</taxon>
        <taxon>Pezizomycotina</taxon>
        <taxon>Eurotiomycetes</taxon>
        <taxon>Chaetothyriomycetidae</taxon>
        <taxon>Chaetothyriales</taxon>
        <taxon>Trichomeriaceae</taxon>
        <taxon>Knufia</taxon>
    </lineage>
</organism>
<reference evidence="2 3" key="1">
    <citation type="submission" date="2022-12" db="EMBL/GenBank/DDBJ databases">
        <title>Genomic features and morphological characterization of a novel Knufia sp. strain isolated from spacecraft assembly facility.</title>
        <authorList>
            <person name="Teixeira M."/>
            <person name="Chander A.M."/>
            <person name="Stajich J.E."/>
            <person name="Venkateswaran K."/>
        </authorList>
    </citation>
    <scope>NUCLEOTIDE SEQUENCE [LARGE SCALE GENOMIC DNA]</scope>
    <source>
        <strain evidence="2 3">FJI-L2-BK-P2</strain>
    </source>
</reference>
<feature type="region of interest" description="Disordered" evidence="1">
    <location>
        <begin position="1"/>
        <end position="23"/>
    </location>
</feature>